<keyword evidence="8" id="KW-1185">Reference proteome</keyword>
<comment type="subcellular location">
    <subcellularLocation>
        <location evidence="1">Membrane</location>
        <topology evidence="1">Multi-pass membrane protein</topology>
    </subcellularLocation>
</comment>
<feature type="transmembrane region" description="Helical" evidence="5">
    <location>
        <begin position="319"/>
        <end position="341"/>
    </location>
</feature>
<evidence type="ECO:0000256" key="1">
    <source>
        <dbReference type="ARBA" id="ARBA00004141"/>
    </source>
</evidence>
<feature type="transmembrane region" description="Helical" evidence="5">
    <location>
        <begin position="353"/>
        <end position="373"/>
    </location>
</feature>
<comment type="caution">
    <text evidence="7">The sequence shown here is derived from an EMBL/GenBank/DDBJ whole genome shotgun (WGS) entry which is preliminary data.</text>
</comment>
<keyword evidence="2 5" id="KW-0812">Transmembrane</keyword>
<feature type="transmembrane region" description="Helical" evidence="5">
    <location>
        <begin position="20"/>
        <end position="40"/>
    </location>
</feature>
<evidence type="ECO:0000256" key="3">
    <source>
        <dbReference type="ARBA" id="ARBA00022989"/>
    </source>
</evidence>
<dbReference type="InterPro" id="IPR036259">
    <property type="entry name" value="MFS_trans_sf"/>
</dbReference>
<evidence type="ECO:0000256" key="2">
    <source>
        <dbReference type="ARBA" id="ARBA00022692"/>
    </source>
</evidence>
<dbReference type="InterPro" id="IPR020846">
    <property type="entry name" value="MFS_dom"/>
</dbReference>
<keyword evidence="4 5" id="KW-0472">Membrane</keyword>
<dbReference type="InterPro" id="IPR011701">
    <property type="entry name" value="MFS"/>
</dbReference>
<proteinExistence type="predicted"/>
<accession>A0ABM9AFD9</accession>
<dbReference type="PROSITE" id="PS50850">
    <property type="entry name" value="MFS"/>
    <property type="match status" value="1"/>
</dbReference>
<reference evidence="7" key="1">
    <citation type="submission" date="2021-12" db="EMBL/GenBank/DDBJ databases">
        <authorList>
            <person name="Rodrigo-Torres L."/>
            <person name="Arahal R. D."/>
            <person name="Lucena T."/>
        </authorList>
    </citation>
    <scope>NUCLEOTIDE SEQUENCE</scope>
    <source>
        <strain evidence="7">CECT 8267</strain>
    </source>
</reference>
<feature type="transmembrane region" description="Helical" evidence="5">
    <location>
        <begin position="87"/>
        <end position="103"/>
    </location>
</feature>
<evidence type="ECO:0000256" key="5">
    <source>
        <dbReference type="SAM" id="Phobius"/>
    </source>
</evidence>
<feature type="transmembrane region" description="Helical" evidence="5">
    <location>
        <begin position="115"/>
        <end position="136"/>
    </location>
</feature>
<feature type="transmembrane region" description="Helical" evidence="5">
    <location>
        <begin position="379"/>
        <end position="403"/>
    </location>
</feature>
<organism evidence="7 8">
    <name type="scientific">Sinobacterium norvegicum</name>
    <dbReference type="NCBI Taxonomy" id="1641715"/>
    <lineage>
        <taxon>Bacteria</taxon>
        <taxon>Pseudomonadati</taxon>
        <taxon>Pseudomonadota</taxon>
        <taxon>Gammaproteobacteria</taxon>
        <taxon>Cellvibrionales</taxon>
        <taxon>Spongiibacteraceae</taxon>
        <taxon>Sinobacterium</taxon>
    </lineage>
</organism>
<dbReference type="Pfam" id="PF07690">
    <property type="entry name" value="MFS_1"/>
    <property type="match status" value="1"/>
</dbReference>
<keyword evidence="3 5" id="KW-1133">Transmembrane helix</keyword>
<feature type="transmembrane region" description="Helical" evidence="5">
    <location>
        <begin position="287"/>
        <end position="307"/>
    </location>
</feature>
<dbReference type="SUPFAM" id="SSF103473">
    <property type="entry name" value="MFS general substrate transporter"/>
    <property type="match status" value="1"/>
</dbReference>
<feature type="transmembrane region" description="Helical" evidence="5">
    <location>
        <begin position="172"/>
        <end position="193"/>
    </location>
</feature>
<dbReference type="Gene3D" id="1.20.1250.20">
    <property type="entry name" value="MFS general substrate transporter like domains"/>
    <property type="match status" value="2"/>
</dbReference>
<feature type="transmembrane region" description="Helical" evidence="5">
    <location>
        <begin position="247"/>
        <end position="266"/>
    </location>
</feature>
<feature type="transmembrane region" description="Helical" evidence="5">
    <location>
        <begin position="424"/>
        <end position="443"/>
    </location>
</feature>
<sequence>MSTQTLNTAQQNSTGKWIPLLILLAAQFATMADNSGLMVSTDALIALHGASMPDIQMANAMYPLIAGAGMVAGGLIGLIIGWRIQMVLGAGLLAVASFTSAFAPNMDVLNYGGRVLAGLGACLLVPAVLANVAGIYKGKDQAIAFAAIAALVGLASAVTPILFGFILDNASFSSAFAGLGVYCMLVSVASFKLPTLDLAAFKGKFDFVGVALAGGGLLLLVTGLLKISEWGLIAPLTDTAVMGLSPALPMVALGLIVLKLLMSWEGKFEQGGNTPLLPKSYAQNPQVVLGLILCGAVFLMFGATGFINVSYMQLVAGMSALSSGLALCAFAFGMLLGSLGAPAKLSHLSCRMICQLGFGIAIAGTAMMFLGFTAEGITVWQYVSLLTFGIGAGLVASQASIVVTSALSDREAQQSGGIQATSRNVGQAIGVAILGSIMLFSLTGNIHSAVEEHKDLSAESKQLILSIPSLPFVSNAMALDMMTDVIVEEEQQMVVQIMAESRLSAAQNALIGLIVLMGAFLLACSKLPAVSLMGNKDESPAAEADKALKSS</sequence>
<gene>
    <name evidence="7" type="ORF">SIN8267_02044</name>
</gene>
<feature type="transmembrane region" description="Helical" evidence="5">
    <location>
        <begin position="508"/>
        <end position="529"/>
    </location>
</feature>
<evidence type="ECO:0000313" key="8">
    <source>
        <dbReference type="Proteomes" id="UP000838100"/>
    </source>
</evidence>
<feature type="transmembrane region" description="Helical" evidence="5">
    <location>
        <begin position="205"/>
        <end position="227"/>
    </location>
</feature>
<protein>
    <recommendedName>
        <fullName evidence="6">Major facilitator superfamily (MFS) profile domain-containing protein</fullName>
    </recommendedName>
</protein>
<name>A0ABM9AFD9_9GAMM</name>
<dbReference type="RefSeq" id="WP_237444628.1">
    <property type="nucleotide sequence ID" value="NZ_CAKLPX010000002.1"/>
</dbReference>
<dbReference type="Proteomes" id="UP000838100">
    <property type="component" value="Unassembled WGS sequence"/>
</dbReference>
<feature type="domain" description="Major facilitator superfamily (MFS) profile" evidence="6">
    <location>
        <begin position="19"/>
        <end position="492"/>
    </location>
</feature>
<dbReference type="PANTHER" id="PTHR42718">
    <property type="entry name" value="MAJOR FACILITATOR SUPERFAMILY MULTIDRUG TRANSPORTER MFSC"/>
    <property type="match status" value="1"/>
</dbReference>
<dbReference type="PRINTS" id="PR01036">
    <property type="entry name" value="TCRTETB"/>
</dbReference>
<dbReference type="EMBL" id="CAKLPX010000002">
    <property type="protein sequence ID" value="CAH0991929.1"/>
    <property type="molecule type" value="Genomic_DNA"/>
</dbReference>
<evidence type="ECO:0000313" key="7">
    <source>
        <dbReference type="EMBL" id="CAH0991929.1"/>
    </source>
</evidence>
<feature type="transmembrane region" description="Helical" evidence="5">
    <location>
        <begin position="143"/>
        <end position="166"/>
    </location>
</feature>
<evidence type="ECO:0000259" key="6">
    <source>
        <dbReference type="PROSITE" id="PS50850"/>
    </source>
</evidence>
<evidence type="ECO:0000256" key="4">
    <source>
        <dbReference type="ARBA" id="ARBA00023136"/>
    </source>
</evidence>
<feature type="transmembrane region" description="Helical" evidence="5">
    <location>
        <begin position="60"/>
        <end position="80"/>
    </location>
</feature>
<dbReference type="PANTHER" id="PTHR42718:SF39">
    <property type="entry name" value="ACTINORHODIN TRANSPORTER-RELATED"/>
    <property type="match status" value="1"/>
</dbReference>